<dbReference type="EC" id="2.3.1.203" evidence="5"/>
<dbReference type="RefSeq" id="WP_100590445.1">
    <property type="nucleotide sequence ID" value="NZ_CP015578.1"/>
</dbReference>
<protein>
    <submittedName>
        <fullName evidence="5">UDP-4-amino-4, 6-dideoxy-alpha-D-N-acetyl-D-glucosamine N-acetyltransferase</fullName>
        <ecNumber evidence="5">2.3.1.203</ecNumber>
    </submittedName>
</protein>
<evidence type="ECO:0000256" key="2">
    <source>
        <dbReference type="PIRSR" id="PIRSR620019-1"/>
    </source>
</evidence>
<dbReference type="InterPro" id="IPR011004">
    <property type="entry name" value="Trimer_LpxA-like_sf"/>
</dbReference>
<evidence type="ECO:0000313" key="6">
    <source>
        <dbReference type="Proteomes" id="UP000202031"/>
    </source>
</evidence>
<dbReference type="InterPro" id="IPR041561">
    <property type="entry name" value="PglD_N"/>
</dbReference>
<name>A0A1X9SLI4_9BACT</name>
<organism evidence="5 6">
    <name type="scientific">Campylobacter lanienae NCTC 13004</name>
    <dbReference type="NCBI Taxonomy" id="1031753"/>
    <lineage>
        <taxon>Bacteria</taxon>
        <taxon>Pseudomonadati</taxon>
        <taxon>Campylobacterota</taxon>
        <taxon>Epsilonproteobacteria</taxon>
        <taxon>Campylobacterales</taxon>
        <taxon>Campylobacteraceae</taxon>
        <taxon>Campylobacter</taxon>
    </lineage>
</organism>
<dbReference type="GO" id="GO:0016746">
    <property type="term" value="F:acyltransferase activity"/>
    <property type="evidence" value="ECO:0007669"/>
    <property type="project" value="UniProtKB-KW"/>
</dbReference>
<dbReference type="Pfam" id="PF17836">
    <property type="entry name" value="PglD_N"/>
    <property type="match status" value="1"/>
</dbReference>
<dbReference type="AlphaFoldDB" id="A0A1X9SLI4"/>
<accession>A0A1X9SLI4</accession>
<proteinExistence type="inferred from homology"/>
<dbReference type="Gene3D" id="2.160.10.10">
    <property type="entry name" value="Hexapeptide repeat proteins"/>
    <property type="match status" value="1"/>
</dbReference>
<dbReference type="Proteomes" id="UP000202031">
    <property type="component" value="Chromosome"/>
</dbReference>
<dbReference type="Gene3D" id="3.40.50.20">
    <property type="match status" value="1"/>
</dbReference>
<dbReference type="GeneID" id="46920831"/>
<dbReference type="KEGG" id="clx:CLAN_0357"/>
<dbReference type="CDD" id="cd03360">
    <property type="entry name" value="LbH_AT_putative"/>
    <property type="match status" value="1"/>
</dbReference>
<reference evidence="6" key="2">
    <citation type="journal article" date="2017" name="Genome Biol. Evol.">
        <title>Comparative genomic analysis identifies a Campylobacter clade deficient in selenium metabolism.</title>
        <authorList>
            <person name="Miller W.G."/>
            <person name="Yee E."/>
            <person name="Lopes B.S."/>
            <person name="Chapman M.H."/>
            <person name="Huynh S."/>
            <person name="Bono J.L."/>
            <person name="Parker C.T."/>
            <person name="Strachan N.J.C."/>
            <person name="Forbes K.J."/>
        </authorList>
    </citation>
    <scope>NUCLEOTIDE SEQUENCE [LARGE SCALE GENOMIC DNA]</scope>
    <source>
        <strain evidence="6">NCTC 13004</strain>
    </source>
</reference>
<feature type="binding site" evidence="3">
    <location>
        <position position="55"/>
    </location>
    <ligand>
        <name>substrate</name>
    </ligand>
</feature>
<evidence type="ECO:0000259" key="4">
    <source>
        <dbReference type="Pfam" id="PF17836"/>
    </source>
</evidence>
<dbReference type="InterPro" id="IPR020019">
    <property type="entry name" value="AcTrfase_PglD-like"/>
</dbReference>
<evidence type="ECO:0000313" key="5">
    <source>
        <dbReference type="EMBL" id="ARQ97116.1"/>
    </source>
</evidence>
<feature type="active site" description="Proton acceptor" evidence="2">
    <location>
        <position position="122"/>
    </location>
</feature>
<feature type="binding site" evidence="3">
    <location>
        <begin position="34"/>
        <end position="35"/>
    </location>
    <ligand>
        <name>substrate</name>
    </ligand>
</feature>
<keyword evidence="5" id="KW-0808">Transferase</keyword>
<evidence type="ECO:0000256" key="1">
    <source>
        <dbReference type="ARBA" id="ARBA00007274"/>
    </source>
</evidence>
<feature type="site" description="Increases basicity of active site His" evidence="2">
    <location>
        <position position="123"/>
    </location>
</feature>
<dbReference type="NCBIfam" id="TIGR03570">
    <property type="entry name" value="NeuD_NnaD"/>
    <property type="match status" value="1"/>
</dbReference>
<feature type="binding site" evidence="3">
    <location>
        <position position="131"/>
    </location>
    <ligand>
        <name>acetyl-CoA</name>
        <dbReference type="ChEBI" id="CHEBI:57288"/>
    </ligand>
</feature>
<feature type="binding site" evidence="3">
    <location>
        <position position="152"/>
    </location>
    <ligand>
        <name>acetyl-CoA</name>
        <dbReference type="ChEBI" id="CHEBI:57288"/>
    </ligand>
</feature>
<keyword evidence="5" id="KW-0012">Acyltransferase</keyword>
<gene>
    <name evidence="5" type="primary">pglD</name>
    <name evidence="5" type="ORF">CLAN_0357</name>
</gene>
<reference evidence="6" key="1">
    <citation type="journal article" date="2017" name="Genome Biol. Evol.">
        <title>Comparative Genomic Analysis Identifies a Campylobacter Clade Deficient in Selenium Metabolism.</title>
        <authorList>
            <person name="Miller W.G."/>
            <person name="Yee E."/>
            <person name="Lopes B.S."/>
            <person name="Chapman M.H."/>
            <person name="Huynh S."/>
            <person name="Bono J.L."/>
            <person name="Parker C.T."/>
            <person name="Strachan N.J.C."/>
            <person name="Forbes K.J."/>
        </authorList>
    </citation>
    <scope>NUCLEOTIDE SEQUENCE [LARGE SCALE GENOMIC DNA]</scope>
    <source>
        <strain evidence="6">NCTC 13004</strain>
    </source>
</reference>
<dbReference type="SUPFAM" id="SSF51161">
    <property type="entry name" value="Trimeric LpxA-like enzymes"/>
    <property type="match status" value="1"/>
</dbReference>
<comment type="similarity">
    <text evidence="1">Belongs to the transferase hexapeptide repeat family.</text>
</comment>
<dbReference type="PANTHER" id="PTHR43300">
    <property type="entry name" value="ACETYLTRANSFERASE"/>
    <property type="match status" value="1"/>
</dbReference>
<evidence type="ECO:0000256" key="3">
    <source>
        <dbReference type="PIRSR" id="PIRSR620019-2"/>
    </source>
</evidence>
<dbReference type="EMBL" id="CP015578">
    <property type="protein sequence ID" value="ARQ97116.1"/>
    <property type="molecule type" value="Genomic_DNA"/>
</dbReference>
<dbReference type="InterPro" id="IPR050179">
    <property type="entry name" value="Trans_hexapeptide_repeat"/>
</dbReference>
<sequence>MATTSLYIYGNGGHAKVVADIARANGYENLIFLDDNSQTKFSPNLPKHPIIIAIGNALIRQKLQSLVLTNGFELATLIHPTAIISNSVQIGAGSVIMPGAIINANSVIGCGVIINSGAIVEHDCFIDDFAHICPGVAIAGGVSIGKRSWIGIGSNIIQQIKIKQDITIGAGSVVVSDILEGALAYGNPCKVVKS</sequence>
<feature type="domain" description="PglD N-terminal" evidence="4">
    <location>
        <begin position="6"/>
        <end position="64"/>
    </location>
</feature>
<dbReference type="PANTHER" id="PTHR43300:SF7">
    <property type="entry name" value="UDP-N-ACETYLBACILLOSAMINE N-ACETYLTRANSFERASE"/>
    <property type="match status" value="1"/>
</dbReference>